<accession>A0ABM1FA25</accession>
<feature type="compositionally biased region" description="Polar residues" evidence="1">
    <location>
        <begin position="163"/>
        <end position="190"/>
    </location>
</feature>
<dbReference type="PANTHER" id="PTHR36696">
    <property type="entry name" value="AGAP012002-PA"/>
    <property type="match status" value="1"/>
</dbReference>
<dbReference type="GeneID" id="106821128"/>
<feature type="compositionally biased region" description="Low complexity" evidence="1">
    <location>
        <begin position="260"/>
        <end position="270"/>
    </location>
</feature>
<keyword evidence="2" id="KW-1185">Reference proteome</keyword>
<feature type="region of interest" description="Disordered" evidence="1">
    <location>
        <begin position="163"/>
        <end position="193"/>
    </location>
</feature>
<feature type="region of interest" description="Disordered" evidence="1">
    <location>
        <begin position="251"/>
        <end position="270"/>
    </location>
</feature>
<reference evidence="3" key="1">
    <citation type="submission" date="2025-08" db="UniProtKB">
        <authorList>
            <consortium name="RefSeq"/>
        </authorList>
    </citation>
    <scope>IDENTIFICATION</scope>
</reference>
<feature type="region of interest" description="Disordered" evidence="1">
    <location>
        <begin position="293"/>
        <end position="322"/>
    </location>
</feature>
<dbReference type="RefSeq" id="XP_014681296.1">
    <property type="nucleotide sequence ID" value="XM_014825810.1"/>
</dbReference>
<protein>
    <submittedName>
        <fullName evidence="3">Uncharacterized protein LOC106821128</fullName>
    </submittedName>
</protein>
<evidence type="ECO:0000313" key="3">
    <source>
        <dbReference type="RefSeq" id="XP_014681296.1"/>
    </source>
</evidence>
<sequence>MKEMECITSSYNETFYNEKRTRRKARTMSAQPDKNRRWLSTPQRCHSEVFPLDRHARCFDFAVDHYQRSETGFNDACDPAMLSSSHNPTSVTGLHPTLIRYHHNQQADNGKVIYTLLWQKAILHDRWELADTFDIPRNLGNSSSSLGAASSERVSQISWGMQSLGTDASTTSPPSKRASTVTIPSPTLSSPLHPERKPSFVAWEKPQVEQPVLVDDMATEAQCSEDVDLPPLVETALPSTSPIEELIEAQGSNFTPPPTDTTGAGDNGDVVTYGPAPNLITTGCDEETVVANNTNQEQEHEEREQDDVSEDKVEVEEVKKTKEPLENKQRRWRNIMLQNPYLSRYAVQTESVPLASKNTVVNFGGGDAYSWTSASGFEQSSRYTLPLDLKELEEVAPLDYLKLHCKVKIVKESHLHKFFLKKKSRDGFIHGKHVEQAIADVYKGVAMPIALALQFAGWQENAVLDSRAFTVLCILAERIHTCLSSKRGVRNDQDALESADFGALKWKLQGLDIPSPVATLLHAIGGGDFSQPPTTAE</sequence>
<name>A0ABM1FA25_PRICU</name>
<proteinExistence type="predicted"/>
<organism evidence="2 3">
    <name type="scientific">Priapulus caudatus</name>
    <name type="common">Priapulid worm</name>
    <dbReference type="NCBI Taxonomy" id="37621"/>
    <lineage>
        <taxon>Eukaryota</taxon>
        <taxon>Metazoa</taxon>
        <taxon>Ecdysozoa</taxon>
        <taxon>Scalidophora</taxon>
        <taxon>Priapulida</taxon>
        <taxon>Priapulimorpha</taxon>
        <taxon>Priapulimorphida</taxon>
        <taxon>Priapulidae</taxon>
        <taxon>Priapulus</taxon>
    </lineage>
</organism>
<evidence type="ECO:0000256" key="1">
    <source>
        <dbReference type="SAM" id="MobiDB-lite"/>
    </source>
</evidence>
<dbReference type="PANTHER" id="PTHR36696:SF1">
    <property type="entry name" value="EF-HAND DOMAIN-CONTAINING PROTEIN"/>
    <property type="match status" value="1"/>
</dbReference>
<feature type="compositionally biased region" description="Basic and acidic residues" evidence="1">
    <location>
        <begin position="310"/>
        <end position="322"/>
    </location>
</feature>
<gene>
    <name evidence="3" type="primary">LOC106821128</name>
</gene>
<dbReference type="Proteomes" id="UP000695022">
    <property type="component" value="Unplaced"/>
</dbReference>
<evidence type="ECO:0000313" key="2">
    <source>
        <dbReference type="Proteomes" id="UP000695022"/>
    </source>
</evidence>